<dbReference type="CDD" id="cd12912">
    <property type="entry name" value="PDC2_MCP_like"/>
    <property type="match status" value="1"/>
</dbReference>
<keyword evidence="7 9" id="KW-0807">Transducer</keyword>
<dbReference type="Pfam" id="PF00015">
    <property type="entry name" value="MCPsignal"/>
    <property type="match status" value="1"/>
</dbReference>
<evidence type="ECO:0000256" key="9">
    <source>
        <dbReference type="PROSITE-ProRule" id="PRU00284"/>
    </source>
</evidence>
<dbReference type="Proteomes" id="UP000002601">
    <property type="component" value="Chromosome"/>
</dbReference>
<dbReference type="Pfam" id="PF02743">
    <property type="entry name" value="dCache_1"/>
    <property type="match status" value="1"/>
</dbReference>
<evidence type="ECO:0000256" key="2">
    <source>
        <dbReference type="ARBA" id="ARBA00022475"/>
    </source>
</evidence>
<dbReference type="InterPro" id="IPR013656">
    <property type="entry name" value="PAS_4"/>
</dbReference>
<feature type="domain" description="HAMP" evidence="13">
    <location>
        <begin position="308"/>
        <end position="360"/>
    </location>
</feature>
<dbReference type="SMART" id="SM00283">
    <property type="entry name" value="MA"/>
    <property type="match status" value="1"/>
</dbReference>
<dbReference type="CDD" id="cd11386">
    <property type="entry name" value="MCP_signal"/>
    <property type="match status" value="1"/>
</dbReference>
<keyword evidence="5 10" id="KW-1133">Transmembrane helix</keyword>
<evidence type="ECO:0000256" key="10">
    <source>
        <dbReference type="SAM" id="Phobius"/>
    </source>
</evidence>
<dbReference type="GO" id="GO:0004888">
    <property type="term" value="F:transmembrane signaling receptor activity"/>
    <property type="evidence" value="ECO:0007669"/>
    <property type="project" value="InterPro"/>
</dbReference>
<organism evidence="14 15">
    <name type="scientific">Maridesulfovibrio salexigens (strain ATCC 14822 / DSM 2638 / NCIMB 8403 / VKM B-1763)</name>
    <name type="common">Desulfovibrio salexigens</name>
    <dbReference type="NCBI Taxonomy" id="526222"/>
    <lineage>
        <taxon>Bacteria</taxon>
        <taxon>Pseudomonadati</taxon>
        <taxon>Thermodesulfobacteriota</taxon>
        <taxon>Desulfovibrionia</taxon>
        <taxon>Desulfovibrionales</taxon>
        <taxon>Desulfovibrionaceae</taxon>
        <taxon>Maridesulfovibrio</taxon>
    </lineage>
</organism>
<dbReference type="Pfam" id="PF08448">
    <property type="entry name" value="PAS_4"/>
    <property type="match status" value="1"/>
</dbReference>
<keyword evidence="3" id="KW-0145">Chemotaxis</keyword>
<dbReference type="STRING" id="526222.Desal_3511"/>
<keyword evidence="6 10" id="KW-0472">Membrane</keyword>
<dbReference type="InterPro" id="IPR000014">
    <property type="entry name" value="PAS"/>
</dbReference>
<dbReference type="PRINTS" id="PR00260">
    <property type="entry name" value="CHEMTRNSDUCR"/>
</dbReference>
<dbReference type="CDD" id="cd00130">
    <property type="entry name" value="PAS"/>
    <property type="match status" value="1"/>
</dbReference>
<proteinExistence type="inferred from homology"/>
<protein>
    <submittedName>
        <fullName evidence="14">Methyl-accepting chemotaxis sensory transducer with Cache sensor</fullName>
    </submittedName>
</protein>
<dbReference type="Gene3D" id="1.10.287.950">
    <property type="entry name" value="Methyl-accepting chemotaxis protein"/>
    <property type="match status" value="1"/>
</dbReference>
<feature type="domain" description="Methyl-accepting transducer" evidence="11">
    <location>
        <begin position="499"/>
        <end position="735"/>
    </location>
</feature>
<dbReference type="SUPFAM" id="SSF55785">
    <property type="entry name" value="PYP-like sensor domain (PAS domain)"/>
    <property type="match status" value="1"/>
</dbReference>
<evidence type="ECO:0000256" key="7">
    <source>
        <dbReference type="ARBA" id="ARBA00023224"/>
    </source>
</evidence>
<dbReference type="PANTHER" id="PTHR32089">
    <property type="entry name" value="METHYL-ACCEPTING CHEMOTAXIS PROTEIN MCPB"/>
    <property type="match status" value="1"/>
</dbReference>
<feature type="transmembrane region" description="Helical" evidence="10">
    <location>
        <begin position="286"/>
        <end position="306"/>
    </location>
</feature>
<feature type="transmembrane region" description="Helical" evidence="10">
    <location>
        <begin position="6"/>
        <end position="29"/>
    </location>
</feature>
<gene>
    <name evidence="14" type="ordered locus">Desal_3511</name>
</gene>
<comment type="similarity">
    <text evidence="8">Belongs to the methyl-accepting chemotaxis (MCP) protein family.</text>
</comment>
<dbReference type="CDD" id="cd18773">
    <property type="entry name" value="PDC1_HK_sensor"/>
    <property type="match status" value="1"/>
</dbReference>
<keyword evidence="4 10" id="KW-0812">Transmembrane</keyword>
<dbReference type="InterPro" id="IPR035965">
    <property type="entry name" value="PAS-like_dom_sf"/>
</dbReference>
<dbReference type="SUPFAM" id="SSF58104">
    <property type="entry name" value="Methyl-accepting chemotaxis protein (MCP) signaling domain"/>
    <property type="match status" value="1"/>
</dbReference>
<dbReference type="HOGENOM" id="CLU_000445_107_19_7"/>
<dbReference type="KEGG" id="dsa:Desal_3511"/>
<evidence type="ECO:0000313" key="15">
    <source>
        <dbReference type="Proteomes" id="UP000002601"/>
    </source>
</evidence>
<comment type="subcellular location">
    <subcellularLocation>
        <location evidence="1">Cell membrane</location>
        <topology evidence="1">Multi-pass membrane protein</topology>
    </subcellularLocation>
</comment>
<dbReference type="PROSITE" id="PS50113">
    <property type="entry name" value="PAC"/>
    <property type="match status" value="1"/>
</dbReference>
<sequence>MKFKSINSALAVLITVIVSISVISLVVVVSSMTNSAVLEIQEQNMGVLNNKIVNEVEQFLELSKSDLADYASNVELQDAFTDESVREGIMTHLRQKIENNSKLASLGAFGLDGKILFGIKENGQSAAGADLRSRKYVQEVLNGKAFAISEILKSKLDDRFIVVMAVPVRDRQGQLLGGFFSSVDWQEYAQSMIGDISIGEDGYAYILDGDGRMIAHKVNQDILLKDFTSYQFVRDSLATPKGKTEYEWEGRAKVQMFQVVPSTGWVVCMSAYVSDLSRAAIEERNILIAMGAVMILLLVGVIVFTIRKLVTGPMAIIRDFTSEIAHGNFKAELTGKYVCELKDLSENIDHMVGELKNKLGFSEGVLNGISIPCIVADADEKALFLNQDMLDLVGKRGKPQDYLGLTVGDIVYSESSRPTTAGQVMADNAARRNIEAELPVEGGGTSNVLVNASPLFDLDGKMLGAFIMITDMTEIKQQQKRIEENNIMISEAAANATEVSNQVSSFSEALAAQVEQSSRGAEEQSVMASEAATAMDEMNSTVFEVARNASTAAELADASQKKAGEGEQKVVQAVETISLVRAQSDQMQKDMADLGQQADGIGNIMGVISDIADQTNLLALNAAIEAARAGDAGRGFAVVADEVRKLAESTMNATSEVGEYIGRIQESAKTNIANTEKSTQAIGEVTELVNQSGEILKEIVEKVSETADQVRSIATASEEQSAASEQISRSTGQINTIAGETAQAMNESAEAVSRMSELARELDGIIARMQQ</sequence>
<dbReference type="GO" id="GO:0006935">
    <property type="term" value="P:chemotaxis"/>
    <property type="evidence" value="ECO:0007669"/>
    <property type="project" value="UniProtKB-KW"/>
</dbReference>
<dbReference type="FunFam" id="1.10.287.950:FF:000001">
    <property type="entry name" value="Methyl-accepting chemotaxis sensory transducer"/>
    <property type="match status" value="1"/>
</dbReference>
<reference evidence="14 15" key="1">
    <citation type="submission" date="2009-06" db="EMBL/GenBank/DDBJ databases">
        <title>Complete sequence of Desulfovibrio salexigens DSM 2638.</title>
        <authorList>
            <consortium name="US DOE Joint Genome Institute"/>
            <person name="Lucas S."/>
            <person name="Copeland A."/>
            <person name="Lapidus A."/>
            <person name="Glavina del Rio T."/>
            <person name="Tice H."/>
            <person name="Bruce D."/>
            <person name="Goodwin L."/>
            <person name="Pitluck S."/>
            <person name="Munk A.C."/>
            <person name="Brettin T."/>
            <person name="Detter J.C."/>
            <person name="Han C."/>
            <person name="Tapia R."/>
            <person name="Larimer F."/>
            <person name="Land M."/>
            <person name="Hauser L."/>
            <person name="Kyrpides N."/>
            <person name="Anderson I."/>
            <person name="Wall J.D."/>
            <person name="Arkin A.P."/>
            <person name="Dehal P."/>
            <person name="Chivian D."/>
            <person name="Giles B."/>
            <person name="Hazen T.C."/>
        </authorList>
    </citation>
    <scope>NUCLEOTIDE SEQUENCE [LARGE SCALE GENOMIC DNA]</scope>
    <source>
        <strain evidence="15">ATCC 14822 / DSM 2638 / NCIMB 8403 / VKM B-1763</strain>
    </source>
</reference>
<evidence type="ECO:0000259" key="12">
    <source>
        <dbReference type="PROSITE" id="PS50113"/>
    </source>
</evidence>
<evidence type="ECO:0000256" key="8">
    <source>
        <dbReference type="ARBA" id="ARBA00029447"/>
    </source>
</evidence>
<dbReference type="PANTHER" id="PTHR32089:SF112">
    <property type="entry name" value="LYSOZYME-LIKE PROTEIN-RELATED"/>
    <property type="match status" value="1"/>
</dbReference>
<dbReference type="eggNOG" id="COG0840">
    <property type="taxonomic scope" value="Bacteria"/>
</dbReference>
<dbReference type="GO" id="GO:0007165">
    <property type="term" value="P:signal transduction"/>
    <property type="evidence" value="ECO:0007669"/>
    <property type="project" value="UniProtKB-KW"/>
</dbReference>
<dbReference type="InterPro" id="IPR003660">
    <property type="entry name" value="HAMP_dom"/>
</dbReference>
<dbReference type="RefSeq" id="WP_015853373.1">
    <property type="nucleotide sequence ID" value="NC_012881.1"/>
</dbReference>
<evidence type="ECO:0000256" key="1">
    <source>
        <dbReference type="ARBA" id="ARBA00004651"/>
    </source>
</evidence>
<evidence type="ECO:0000256" key="3">
    <source>
        <dbReference type="ARBA" id="ARBA00022500"/>
    </source>
</evidence>
<dbReference type="InterPro" id="IPR033479">
    <property type="entry name" value="dCache_1"/>
</dbReference>
<dbReference type="InterPro" id="IPR000700">
    <property type="entry name" value="PAS-assoc_C"/>
</dbReference>
<dbReference type="AlphaFoldDB" id="C6BSV1"/>
<dbReference type="PROSITE" id="PS50885">
    <property type="entry name" value="HAMP"/>
    <property type="match status" value="1"/>
</dbReference>
<evidence type="ECO:0000256" key="6">
    <source>
        <dbReference type="ARBA" id="ARBA00023136"/>
    </source>
</evidence>
<evidence type="ECO:0000313" key="14">
    <source>
        <dbReference type="EMBL" id="ACS81557.1"/>
    </source>
</evidence>
<keyword evidence="15" id="KW-1185">Reference proteome</keyword>
<evidence type="ECO:0000256" key="5">
    <source>
        <dbReference type="ARBA" id="ARBA00022989"/>
    </source>
</evidence>
<dbReference type="InterPro" id="IPR004089">
    <property type="entry name" value="MCPsignal_dom"/>
</dbReference>
<dbReference type="EMBL" id="CP001649">
    <property type="protein sequence ID" value="ACS81557.1"/>
    <property type="molecule type" value="Genomic_DNA"/>
</dbReference>
<dbReference type="OrthoDB" id="9816383at2"/>
<evidence type="ECO:0000259" key="13">
    <source>
        <dbReference type="PROSITE" id="PS50885"/>
    </source>
</evidence>
<dbReference type="PROSITE" id="PS50111">
    <property type="entry name" value="CHEMOTAXIS_TRANSDUC_2"/>
    <property type="match status" value="1"/>
</dbReference>
<keyword evidence="2" id="KW-1003">Cell membrane</keyword>
<dbReference type="Gene3D" id="3.30.450.20">
    <property type="entry name" value="PAS domain"/>
    <property type="match status" value="3"/>
</dbReference>
<accession>C6BSV1</accession>
<evidence type="ECO:0000259" key="11">
    <source>
        <dbReference type="PROSITE" id="PS50111"/>
    </source>
</evidence>
<name>C6BSV1_MARSD</name>
<feature type="domain" description="PAC" evidence="12">
    <location>
        <begin position="432"/>
        <end position="484"/>
    </location>
</feature>
<dbReference type="InterPro" id="IPR004090">
    <property type="entry name" value="Chemotax_Me-accpt_rcpt"/>
</dbReference>
<dbReference type="Gene3D" id="6.10.340.10">
    <property type="match status" value="1"/>
</dbReference>
<evidence type="ECO:0000256" key="4">
    <source>
        <dbReference type="ARBA" id="ARBA00022692"/>
    </source>
</evidence>
<dbReference type="GO" id="GO:0005886">
    <property type="term" value="C:plasma membrane"/>
    <property type="evidence" value="ECO:0007669"/>
    <property type="project" value="UniProtKB-SubCell"/>
</dbReference>